<dbReference type="RefSeq" id="WP_206585472.1">
    <property type="nucleotide sequence ID" value="NZ_JAFKCU010000001.1"/>
</dbReference>
<protein>
    <submittedName>
        <fullName evidence="3">Glycoside hydrolase family 16 protein</fullName>
    </submittedName>
</protein>
<dbReference type="PROSITE" id="PS51762">
    <property type="entry name" value="GH16_2"/>
    <property type="match status" value="1"/>
</dbReference>
<dbReference type="Gene3D" id="2.60.120.200">
    <property type="match status" value="1"/>
</dbReference>
<dbReference type="Pfam" id="PF00722">
    <property type="entry name" value="Glyco_hydro_16"/>
    <property type="match status" value="1"/>
</dbReference>
<proteinExistence type="inferred from homology"/>
<dbReference type="Proteomes" id="UP000664480">
    <property type="component" value="Unassembled WGS sequence"/>
</dbReference>
<dbReference type="InterPro" id="IPR000757">
    <property type="entry name" value="Beta-glucanase-like"/>
</dbReference>
<evidence type="ECO:0000313" key="4">
    <source>
        <dbReference type="Proteomes" id="UP000664480"/>
    </source>
</evidence>
<comment type="caution">
    <text evidence="3">The sequence shown here is derived from an EMBL/GenBank/DDBJ whole genome shotgun (WGS) entry which is preliminary data.</text>
</comment>
<evidence type="ECO:0000313" key="3">
    <source>
        <dbReference type="EMBL" id="MBN7814849.1"/>
    </source>
</evidence>
<reference evidence="3 4" key="1">
    <citation type="submission" date="2021-03" db="EMBL/GenBank/DDBJ databases">
        <title>novel species isolated from a fishpond in China.</title>
        <authorList>
            <person name="Lu H."/>
            <person name="Cai Z."/>
        </authorList>
    </citation>
    <scope>NUCLEOTIDE SEQUENCE [LARGE SCALE GENOMIC DNA]</scope>
    <source>
        <strain evidence="3 4">YJ13C</strain>
    </source>
</reference>
<dbReference type="InterPro" id="IPR013320">
    <property type="entry name" value="ConA-like_dom_sf"/>
</dbReference>
<dbReference type="SUPFAM" id="SSF49899">
    <property type="entry name" value="Concanavalin A-like lectins/glucanases"/>
    <property type="match status" value="1"/>
</dbReference>
<comment type="similarity">
    <text evidence="1">Belongs to the glycosyl hydrolase 16 family.</text>
</comment>
<dbReference type="EMBL" id="JAFKCU010000001">
    <property type="protein sequence ID" value="MBN7814849.1"/>
    <property type="molecule type" value="Genomic_DNA"/>
</dbReference>
<evidence type="ECO:0000256" key="1">
    <source>
        <dbReference type="ARBA" id="ARBA00006865"/>
    </source>
</evidence>
<dbReference type="GO" id="GO:0016787">
    <property type="term" value="F:hydrolase activity"/>
    <property type="evidence" value="ECO:0007669"/>
    <property type="project" value="UniProtKB-KW"/>
</dbReference>
<accession>A0ABS3CCL9</accession>
<keyword evidence="4" id="KW-1185">Reference proteome</keyword>
<keyword evidence="3" id="KW-0378">Hydrolase</keyword>
<feature type="domain" description="GH16" evidence="2">
    <location>
        <begin position="16"/>
        <end position="293"/>
    </location>
</feature>
<organism evidence="3 4">
    <name type="scientific">Algoriphagus pacificus</name>
    <dbReference type="NCBI Taxonomy" id="2811234"/>
    <lineage>
        <taxon>Bacteria</taxon>
        <taxon>Pseudomonadati</taxon>
        <taxon>Bacteroidota</taxon>
        <taxon>Cytophagia</taxon>
        <taxon>Cytophagales</taxon>
        <taxon>Cyclobacteriaceae</taxon>
        <taxon>Algoriphagus</taxon>
    </lineage>
</organism>
<gene>
    <name evidence="3" type="ORF">J0A69_05380</name>
</gene>
<sequence>MKFLLFLLLTATVFFVKSDSHKYHKSFHEDFSKSKSKYFYYGSTGTKSDFKFKMGVESSTEPNSKILSFKLDPLDKAGPGKGPEIISKKFTHFGTYSTRLKVPDVKEEQPNVGAVVGYFTYHEDDQEGLSEIDFEWLIADPRIIYVGTWTGEHGKLQRIGRIINLAKGEIIETISKINYDGEPTSLEGLQNMPEMIPAIENYDASAQFYTYGFDWESDRMRWWMIHPETADTVILWDYQGSKLGIPQHASKYRMNFWHTQDWAVEGNPNSLEKPNYPFELEVDWMEYQPKRDSKNP</sequence>
<dbReference type="CDD" id="cd00413">
    <property type="entry name" value="Glyco_hydrolase_16"/>
    <property type="match status" value="1"/>
</dbReference>
<evidence type="ECO:0000259" key="2">
    <source>
        <dbReference type="PROSITE" id="PS51762"/>
    </source>
</evidence>
<name>A0ABS3CCL9_9BACT</name>